<reference evidence="1 2" key="1">
    <citation type="submission" date="2013-12" db="EMBL/GenBank/DDBJ databases">
        <title>Draft genome of the parsitic nematode Ancylostoma duodenale.</title>
        <authorList>
            <person name="Mitreva M."/>
        </authorList>
    </citation>
    <scope>NUCLEOTIDE SEQUENCE [LARGE SCALE GENOMIC DNA]</scope>
    <source>
        <strain evidence="1 2">Zhejiang</strain>
    </source>
</reference>
<name>A0A0C2C9B4_9BILA</name>
<evidence type="ECO:0000313" key="1">
    <source>
        <dbReference type="EMBL" id="KIH52863.1"/>
    </source>
</evidence>
<evidence type="ECO:0000313" key="2">
    <source>
        <dbReference type="Proteomes" id="UP000054047"/>
    </source>
</evidence>
<protein>
    <submittedName>
        <fullName evidence="1">Uncharacterized protein</fullName>
    </submittedName>
</protein>
<gene>
    <name evidence="1" type="ORF">ANCDUO_17026</name>
</gene>
<sequence>MKQKTRARPFLEVSRAADEQPVARCWRYNWRERDGVVRGALHWRKHVFVMRRLVPLPLSVACGRTPRRIYDPHRRLVKTSLYLSNTFSVLLRKRLYPEPGLVHK</sequence>
<organism evidence="1 2">
    <name type="scientific">Ancylostoma duodenale</name>
    <dbReference type="NCBI Taxonomy" id="51022"/>
    <lineage>
        <taxon>Eukaryota</taxon>
        <taxon>Metazoa</taxon>
        <taxon>Ecdysozoa</taxon>
        <taxon>Nematoda</taxon>
        <taxon>Chromadorea</taxon>
        <taxon>Rhabditida</taxon>
        <taxon>Rhabditina</taxon>
        <taxon>Rhabditomorpha</taxon>
        <taxon>Strongyloidea</taxon>
        <taxon>Ancylostomatidae</taxon>
        <taxon>Ancylostomatinae</taxon>
        <taxon>Ancylostoma</taxon>
    </lineage>
</organism>
<keyword evidence="2" id="KW-1185">Reference proteome</keyword>
<accession>A0A0C2C9B4</accession>
<dbReference type="Proteomes" id="UP000054047">
    <property type="component" value="Unassembled WGS sequence"/>
</dbReference>
<proteinExistence type="predicted"/>
<dbReference type="AlphaFoldDB" id="A0A0C2C9B4"/>
<dbReference type="EMBL" id="KN742625">
    <property type="protein sequence ID" value="KIH52863.1"/>
    <property type="molecule type" value="Genomic_DNA"/>
</dbReference>